<dbReference type="Proteomes" id="UP001067235">
    <property type="component" value="Unassembled WGS sequence"/>
</dbReference>
<name>A0ABT4MXJ3_GORRU</name>
<protein>
    <submittedName>
        <fullName evidence="3">DUF6319 family protein</fullName>
    </submittedName>
</protein>
<comment type="caution">
    <text evidence="3">The sequence shown here is derived from an EMBL/GenBank/DDBJ whole genome shotgun (WGS) entry which is preliminary data.</text>
</comment>
<evidence type="ECO:0000313" key="4">
    <source>
        <dbReference type="Proteomes" id="UP001067235"/>
    </source>
</evidence>
<feature type="compositionally biased region" description="Low complexity" evidence="2">
    <location>
        <begin position="80"/>
        <end position="109"/>
    </location>
</feature>
<feature type="region of interest" description="Disordered" evidence="2">
    <location>
        <begin position="76"/>
        <end position="144"/>
    </location>
</feature>
<organism evidence="3 4">
    <name type="scientific">Gordonia rubripertincta</name>
    <name type="common">Rhodococcus corallinus</name>
    <dbReference type="NCBI Taxonomy" id="36822"/>
    <lineage>
        <taxon>Bacteria</taxon>
        <taxon>Bacillati</taxon>
        <taxon>Actinomycetota</taxon>
        <taxon>Actinomycetes</taxon>
        <taxon>Mycobacteriales</taxon>
        <taxon>Gordoniaceae</taxon>
        <taxon>Gordonia</taxon>
    </lineage>
</organism>
<reference evidence="3" key="1">
    <citation type="submission" date="2022-12" db="EMBL/GenBank/DDBJ databases">
        <authorList>
            <person name="Krivoruchko A.V."/>
            <person name="Elkin A."/>
        </authorList>
    </citation>
    <scope>NUCLEOTIDE SEQUENCE</scope>
    <source>
        <strain evidence="3">IEGM 1388</strain>
    </source>
</reference>
<dbReference type="RefSeq" id="WP_301571321.1">
    <property type="nucleotide sequence ID" value="NZ_JAPWIE010000003.1"/>
</dbReference>
<feature type="coiled-coil region" evidence="1">
    <location>
        <begin position="205"/>
        <end position="232"/>
    </location>
</feature>
<keyword evidence="4" id="KW-1185">Reference proteome</keyword>
<dbReference type="InterPro" id="IPR046282">
    <property type="entry name" value="DUF6319"/>
</dbReference>
<sequence>MVSVNSRKRTGLTTDELESMSTALAAGKRVTVYLRDPMPSLDLPAGASARVVSIDGSTVMVSPKGVDDQLPFEADELQKTRTPATPAAPARQRPVKATAASTTTRPPSTVLTPTKPSPEPVLPAPVEAKVTTPKAPRRTKTPTTAAVSVTITSLGESTWSVAVSHGNKRQGKPAEVTSDRVARAMHTLGDDTAITAVDAVIESARAATQKRIDELTSELEAARAVLAHLDEQAEG</sequence>
<dbReference type="Pfam" id="PF19844">
    <property type="entry name" value="DUF6319"/>
    <property type="match status" value="1"/>
</dbReference>
<keyword evidence="1" id="KW-0175">Coiled coil</keyword>
<accession>A0ABT4MXJ3</accession>
<evidence type="ECO:0000256" key="1">
    <source>
        <dbReference type="SAM" id="Coils"/>
    </source>
</evidence>
<proteinExistence type="predicted"/>
<evidence type="ECO:0000313" key="3">
    <source>
        <dbReference type="EMBL" id="MCZ4550736.1"/>
    </source>
</evidence>
<dbReference type="EMBL" id="JAPWIE010000003">
    <property type="protein sequence ID" value="MCZ4550736.1"/>
    <property type="molecule type" value="Genomic_DNA"/>
</dbReference>
<gene>
    <name evidence="3" type="ORF">O4213_12150</name>
</gene>
<evidence type="ECO:0000256" key="2">
    <source>
        <dbReference type="SAM" id="MobiDB-lite"/>
    </source>
</evidence>